<evidence type="ECO:0000259" key="2">
    <source>
        <dbReference type="Pfam" id="PF26491"/>
    </source>
</evidence>
<dbReference type="Proteomes" id="UP001597139">
    <property type="component" value="Unassembled WGS sequence"/>
</dbReference>
<feature type="compositionally biased region" description="Low complexity" evidence="1">
    <location>
        <begin position="199"/>
        <end position="211"/>
    </location>
</feature>
<organism evidence="3 4">
    <name type="scientific">Halolamina litorea</name>
    <dbReference type="NCBI Taxonomy" id="1515593"/>
    <lineage>
        <taxon>Archaea</taxon>
        <taxon>Methanobacteriati</taxon>
        <taxon>Methanobacteriota</taxon>
        <taxon>Stenosarchaea group</taxon>
        <taxon>Halobacteria</taxon>
        <taxon>Halobacteriales</taxon>
        <taxon>Haloferacaceae</taxon>
    </lineage>
</organism>
<feature type="compositionally biased region" description="Basic and acidic residues" evidence="1">
    <location>
        <begin position="84"/>
        <end position="96"/>
    </location>
</feature>
<feature type="compositionally biased region" description="Low complexity" evidence="1">
    <location>
        <begin position="218"/>
        <end position="229"/>
    </location>
</feature>
<feature type="compositionally biased region" description="Acidic residues" evidence="1">
    <location>
        <begin position="72"/>
        <end position="83"/>
    </location>
</feature>
<accession>A0ABD6BPW1</accession>
<evidence type="ECO:0000313" key="4">
    <source>
        <dbReference type="Proteomes" id="UP001597139"/>
    </source>
</evidence>
<feature type="compositionally biased region" description="Basic and acidic residues" evidence="1">
    <location>
        <begin position="7"/>
        <end position="16"/>
    </location>
</feature>
<dbReference type="Pfam" id="PF26491">
    <property type="entry name" value="WH_Halo"/>
    <property type="match status" value="1"/>
</dbReference>
<keyword evidence="4" id="KW-1185">Reference proteome</keyword>
<feature type="non-terminal residue" evidence="3">
    <location>
        <position position="304"/>
    </location>
</feature>
<gene>
    <name evidence="3" type="ORF">ACFSAU_06370</name>
</gene>
<feature type="compositionally biased region" description="Polar residues" evidence="1">
    <location>
        <begin position="181"/>
        <end position="190"/>
    </location>
</feature>
<feature type="region of interest" description="Disordered" evidence="1">
    <location>
        <begin position="46"/>
        <end position="248"/>
    </location>
</feature>
<comment type="caution">
    <text evidence="3">The sequence shown here is derived from an EMBL/GenBank/DDBJ whole genome shotgun (WGS) entry which is preliminary data.</text>
</comment>
<feature type="compositionally biased region" description="Low complexity" evidence="1">
    <location>
        <begin position="120"/>
        <end position="130"/>
    </location>
</feature>
<protein>
    <recommendedName>
        <fullName evidence="2">Winged helix domain-containing protein</fullName>
    </recommendedName>
</protein>
<feature type="domain" description="Winged helix" evidence="2">
    <location>
        <begin position="255"/>
        <end position="304"/>
    </location>
</feature>
<proteinExistence type="predicted"/>
<name>A0ABD6BPW1_9EURY</name>
<evidence type="ECO:0000313" key="3">
    <source>
        <dbReference type="EMBL" id="MFD1567111.1"/>
    </source>
</evidence>
<dbReference type="EMBL" id="JBHUCZ010000002">
    <property type="protein sequence ID" value="MFD1567111.1"/>
    <property type="molecule type" value="Genomic_DNA"/>
</dbReference>
<dbReference type="AlphaFoldDB" id="A0ABD6BPW1"/>
<feature type="compositionally biased region" description="Low complexity" evidence="1">
    <location>
        <begin position="52"/>
        <end position="64"/>
    </location>
</feature>
<sequence>MTDDTDTADREPEERAVPLPLIDTYAALRAEIAAKEDRIERLERELEREYLEPAGDADAGGSADETNRSDEAADGAESDEEAETERSDDVPLSHEDWEPETDPLTDTGPVESDGDHEGITAEAATTTAATNDPDPEQTEQRKPETADVDADGAAGADGLKPVRTAGGRNERGGTDDGASEAGTTSDSPTESEFGVTMETSSNLTGGSLGSSADRRTAAVDAGDTAATGGEESSNEGAGRPDPTADRGERLSLLVRRAELRSEEAVVETLVRGIEELDDLTRGMLAHYREAGDAAPVDAHVAAGG</sequence>
<reference evidence="3 4" key="1">
    <citation type="journal article" date="2019" name="Int. J. Syst. Evol. Microbiol.">
        <title>The Global Catalogue of Microorganisms (GCM) 10K type strain sequencing project: providing services to taxonomists for standard genome sequencing and annotation.</title>
        <authorList>
            <consortium name="The Broad Institute Genomics Platform"/>
            <consortium name="The Broad Institute Genome Sequencing Center for Infectious Disease"/>
            <person name="Wu L."/>
            <person name="Ma J."/>
        </authorList>
    </citation>
    <scope>NUCLEOTIDE SEQUENCE [LARGE SCALE GENOMIC DNA]</scope>
    <source>
        <strain evidence="3 4">CGMCC 1.12859</strain>
    </source>
</reference>
<dbReference type="InterPro" id="IPR058885">
    <property type="entry name" value="WHD_halobact"/>
</dbReference>
<feature type="region of interest" description="Disordered" evidence="1">
    <location>
        <begin position="1"/>
        <end position="20"/>
    </location>
</feature>
<evidence type="ECO:0000256" key="1">
    <source>
        <dbReference type="SAM" id="MobiDB-lite"/>
    </source>
</evidence>